<proteinExistence type="predicted"/>
<comment type="caution">
    <text evidence="2">The sequence shown here is derived from an EMBL/GenBank/DDBJ whole genome shotgun (WGS) entry which is preliminary data.</text>
</comment>
<dbReference type="EMBL" id="WMET01000004">
    <property type="protein sequence ID" value="MYL21322.1"/>
    <property type="molecule type" value="Genomic_DNA"/>
</dbReference>
<protein>
    <recommendedName>
        <fullName evidence="4">YfhD family protein</fullName>
    </recommendedName>
</protein>
<feature type="compositionally biased region" description="Basic residues" evidence="1">
    <location>
        <begin position="1"/>
        <end position="10"/>
    </location>
</feature>
<dbReference type="OrthoDB" id="9892069at2"/>
<name>A0A845DYD6_9BACI</name>
<evidence type="ECO:0008006" key="4">
    <source>
        <dbReference type="Google" id="ProtNLM"/>
    </source>
</evidence>
<feature type="compositionally biased region" description="Basic and acidic residues" evidence="1">
    <location>
        <begin position="35"/>
        <end position="45"/>
    </location>
</feature>
<feature type="compositionally biased region" description="Basic and acidic residues" evidence="1">
    <location>
        <begin position="11"/>
        <end position="28"/>
    </location>
</feature>
<gene>
    <name evidence="2" type="ORF">GLW04_15580</name>
</gene>
<reference evidence="2 3" key="1">
    <citation type="submission" date="2019-11" db="EMBL/GenBank/DDBJ databases">
        <title>Genome sequences of 17 halophilic strains isolated from different environments.</title>
        <authorList>
            <person name="Furrow R.E."/>
        </authorList>
    </citation>
    <scope>NUCLEOTIDE SEQUENCE [LARGE SCALE GENOMIC DNA]</scope>
    <source>
        <strain evidence="2 3">22511_23_Filter</strain>
    </source>
</reference>
<sequence>MSEKNHKKNNRLAEDDQSFKEKLEKEQLMDNVPDEEMRQKLAHDEKKHRKSKNDSLTEEEFDEDMKPEQND</sequence>
<evidence type="ECO:0000256" key="1">
    <source>
        <dbReference type="SAM" id="MobiDB-lite"/>
    </source>
</evidence>
<dbReference type="RefSeq" id="WP_160838899.1">
    <property type="nucleotide sequence ID" value="NZ_WMET01000004.1"/>
</dbReference>
<dbReference type="Proteomes" id="UP000460949">
    <property type="component" value="Unassembled WGS sequence"/>
</dbReference>
<dbReference type="AlphaFoldDB" id="A0A845DYD6"/>
<organism evidence="2 3">
    <name type="scientific">Halobacillus litoralis</name>
    <dbReference type="NCBI Taxonomy" id="45668"/>
    <lineage>
        <taxon>Bacteria</taxon>
        <taxon>Bacillati</taxon>
        <taxon>Bacillota</taxon>
        <taxon>Bacilli</taxon>
        <taxon>Bacillales</taxon>
        <taxon>Bacillaceae</taxon>
        <taxon>Halobacillus</taxon>
    </lineage>
</organism>
<feature type="region of interest" description="Disordered" evidence="1">
    <location>
        <begin position="1"/>
        <end position="71"/>
    </location>
</feature>
<accession>A0A845DYD6</accession>
<evidence type="ECO:0000313" key="2">
    <source>
        <dbReference type="EMBL" id="MYL21322.1"/>
    </source>
</evidence>
<evidence type="ECO:0000313" key="3">
    <source>
        <dbReference type="Proteomes" id="UP000460949"/>
    </source>
</evidence>